<reference evidence="3" key="1">
    <citation type="journal article" date="2021" name="Nat. Commun.">
        <title>Genetic determinants of endophytism in the Arabidopsis root mycobiome.</title>
        <authorList>
            <person name="Mesny F."/>
            <person name="Miyauchi S."/>
            <person name="Thiergart T."/>
            <person name="Pickel B."/>
            <person name="Atanasova L."/>
            <person name="Karlsson M."/>
            <person name="Huettel B."/>
            <person name="Barry K.W."/>
            <person name="Haridas S."/>
            <person name="Chen C."/>
            <person name="Bauer D."/>
            <person name="Andreopoulos W."/>
            <person name="Pangilinan J."/>
            <person name="LaButti K."/>
            <person name="Riley R."/>
            <person name="Lipzen A."/>
            <person name="Clum A."/>
            <person name="Drula E."/>
            <person name="Henrissat B."/>
            <person name="Kohler A."/>
            <person name="Grigoriev I.V."/>
            <person name="Martin F.M."/>
            <person name="Hacquard S."/>
        </authorList>
    </citation>
    <scope>NUCLEOTIDE SEQUENCE</scope>
    <source>
        <strain evidence="3">MPI-CAGE-AT-0023</strain>
    </source>
</reference>
<dbReference type="GeneID" id="70218682"/>
<feature type="region of interest" description="Disordered" evidence="2">
    <location>
        <begin position="1"/>
        <end position="20"/>
    </location>
</feature>
<dbReference type="EMBL" id="JAGMUX010000020">
    <property type="protein sequence ID" value="KAH7231701.1"/>
    <property type="molecule type" value="Genomic_DNA"/>
</dbReference>
<dbReference type="RefSeq" id="XP_046043638.1">
    <property type="nucleotide sequence ID" value="XM_046188728.1"/>
</dbReference>
<dbReference type="OrthoDB" id="5078613at2759"/>
<dbReference type="Proteomes" id="UP000720189">
    <property type="component" value="Unassembled WGS sequence"/>
</dbReference>
<gene>
    <name evidence="3" type="ORF">BKA55DRAFT_524581</name>
</gene>
<feature type="coiled-coil region" evidence="1">
    <location>
        <begin position="188"/>
        <end position="225"/>
    </location>
</feature>
<evidence type="ECO:0000313" key="4">
    <source>
        <dbReference type="Proteomes" id="UP000720189"/>
    </source>
</evidence>
<name>A0A9P9JSI5_FUSRE</name>
<keyword evidence="1" id="KW-0175">Coiled coil</keyword>
<evidence type="ECO:0000313" key="3">
    <source>
        <dbReference type="EMBL" id="KAH7231701.1"/>
    </source>
</evidence>
<organism evidence="3 4">
    <name type="scientific">Fusarium redolens</name>
    <dbReference type="NCBI Taxonomy" id="48865"/>
    <lineage>
        <taxon>Eukaryota</taxon>
        <taxon>Fungi</taxon>
        <taxon>Dikarya</taxon>
        <taxon>Ascomycota</taxon>
        <taxon>Pezizomycotina</taxon>
        <taxon>Sordariomycetes</taxon>
        <taxon>Hypocreomycetidae</taxon>
        <taxon>Hypocreales</taxon>
        <taxon>Nectriaceae</taxon>
        <taxon>Fusarium</taxon>
        <taxon>Fusarium redolens species complex</taxon>
    </lineage>
</organism>
<dbReference type="AlphaFoldDB" id="A0A9P9JSI5"/>
<sequence>MPRPIALKRPARSSSGSTFISCNQTAANSSEFRTAPSAKRHKTMDDQSQLFQMSGSLDWNALLPSGNGFKESLKAASTALAPHIKSFEQLLTSISDEHRRLTILERSLFSKKDELAKDLKKAQEAFEDVEKTTATENKMLRDLEDVLNKYPKDNELRTFLDKRKKAIVEHQEVYTIVKSQLDNRSAGLSETENEIALVTKRLGQLEAARAEVVKEKEGVDKAAKRLIFMSRFMEPGWQATLDMLEQVLGDEALRTAFCVTTLTTSLRVPHKSHQSA</sequence>
<comment type="caution">
    <text evidence="3">The sequence shown here is derived from an EMBL/GenBank/DDBJ whole genome shotgun (WGS) entry which is preliminary data.</text>
</comment>
<protein>
    <submittedName>
        <fullName evidence="3">Uncharacterized protein</fullName>
    </submittedName>
</protein>
<evidence type="ECO:0000256" key="2">
    <source>
        <dbReference type="SAM" id="MobiDB-lite"/>
    </source>
</evidence>
<accession>A0A9P9JSI5</accession>
<proteinExistence type="predicted"/>
<evidence type="ECO:0000256" key="1">
    <source>
        <dbReference type="SAM" id="Coils"/>
    </source>
</evidence>
<keyword evidence="4" id="KW-1185">Reference proteome</keyword>